<evidence type="ECO:0000313" key="4">
    <source>
        <dbReference type="Proteomes" id="UP000005710"/>
    </source>
</evidence>
<dbReference type="HOGENOM" id="CLU_034716_3_1_9"/>
<organism evidence="3 4">
    <name type="scientific">Thermaerobacter subterraneus DSM 13965</name>
    <dbReference type="NCBI Taxonomy" id="867903"/>
    <lineage>
        <taxon>Bacteria</taxon>
        <taxon>Bacillati</taxon>
        <taxon>Bacillota</taxon>
        <taxon>Clostridia</taxon>
        <taxon>Eubacteriales</taxon>
        <taxon>Clostridiales Family XVII. Incertae Sedis</taxon>
        <taxon>Thermaerobacter</taxon>
    </lineage>
</organism>
<dbReference type="RefSeq" id="WP_006903265.1">
    <property type="nucleotide sequence ID" value="NZ_JH976535.1"/>
</dbReference>
<dbReference type="InterPro" id="IPR011703">
    <property type="entry name" value="ATPase_AAA-3"/>
</dbReference>
<evidence type="ECO:0000256" key="1">
    <source>
        <dbReference type="SAM" id="MobiDB-lite"/>
    </source>
</evidence>
<dbReference type="PANTHER" id="PTHR42759:SF1">
    <property type="entry name" value="MAGNESIUM-CHELATASE SUBUNIT CHLD"/>
    <property type="match status" value="1"/>
</dbReference>
<dbReference type="Pfam" id="PF07726">
    <property type="entry name" value="AAA_3"/>
    <property type="match status" value="1"/>
</dbReference>
<dbReference type="InterPro" id="IPR027417">
    <property type="entry name" value="P-loop_NTPase"/>
</dbReference>
<sequence length="404" mass="43391">MTDREDRGSGFNPPGQGTPGLDDPDVLARRLDQVAEQLERVRTELERVILGQDDVVRQVLWALLAGGHVLLEGVPGLGKTALVRALGRVLGLQFSRIQFTPDLMPADLLGTHILEEQPGGRRGWRWEPGPIWAHLVLADEINRATPKTQSALLEAMAEGQVTTGGSTRPLPRPFFVLATQNPLEMEGTFPLPEAQLDRFLFKVLVPYPSEATLAAIGRLTTGPEPPAPETVAEGAAAVQAWIDLTRQVPVTGEVLERAARLVAMTHPQHPEAPPAVRRFVRYGASPRGLQALLLGARARALMDGRLNVAYADLGAVLFPALRHRLILTFEAEAEGTGAEQVLAELAARLDLPIPGDRPAEPAGDERAPAGSRTPAHRLVASSRPPVAGDRGDGDHDRAQPGPLA</sequence>
<dbReference type="InterPro" id="IPR003593">
    <property type="entry name" value="AAA+_ATPase"/>
</dbReference>
<reference evidence="3" key="1">
    <citation type="submission" date="2010-10" db="EMBL/GenBank/DDBJ databases">
        <authorList>
            <consortium name="US DOE Joint Genome Institute (JGI-PGF)"/>
            <person name="Lucas S."/>
            <person name="Copeland A."/>
            <person name="Lapidus A."/>
            <person name="Bruce D."/>
            <person name="Goodwin L."/>
            <person name="Pitluck S."/>
            <person name="Kyrpides N."/>
            <person name="Mavromatis K."/>
            <person name="Detter J.C."/>
            <person name="Han C."/>
            <person name="Land M."/>
            <person name="Hauser L."/>
            <person name="Markowitz V."/>
            <person name="Cheng J.-F."/>
            <person name="Hugenholtz P."/>
            <person name="Woyke T."/>
            <person name="Wu D."/>
            <person name="Pukall R."/>
            <person name="Wahrenburg C."/>
            <person name="Brambilla E."/>
            <person name="Klenk H.-P."/>
            <person name="Eisen J.A."/>
        </authorList>
    </citation>
    <scope>NUCLEOTIDE SEQUENCE [LARGE SCALE GENOMIC DNA]</scope>
    <source>
        <strain evidence="3">DSM 13965</strain>
    </source>
</reference>
<comment type="caution">
    <text evidence="3">The sequence shown here is derived from an EMBL/GenBank/DDBJ whole genome shotgun (WGS) entry which is preliminary data.</text>
</comment>
<feature type="compositionally biased region" description="Basic and acidic residues" evidence="1">
    <location>
        <begin position="389"/>
        <end position="398"/>
    </location>
</feature>
<gene>
    <name evidence="3" type="ORF">ThesuDRAFT_00997</name>
</gene>
<dbReference type="Gene3D" id="3.40.50.300">
    <property type="entry name" value="P-loop containing nucleotide triphosphate hydrolases"/>
    <property type="match status" value="1"/>
</dbReference>
<dbReference type="CDD" id="cd00009">
    <property type="entry name" value="AAA"/>
    <property type="match status" value="1"/>
</dbReference>
<dbReference type="Pfam" id="PF17863">
    <property type="entry name" value="AAA_lid_2"/>
    <property type="match status" value="1"/>
</dbReference>
<dbReference type="EMBL" id="AENY02000002">
    <property type="protein sequence ID" value="EKP95254.1"/>
    <property type="molecule type" value="Genomic_DNA"/>
</dbReference>
<accession>K6Q2K4</accession>
<feature type="region of interest" description="Disordered" evidence="1">
    <location>
        <begin position="352"/>
        <end position="404"/>
    </location>
</feature>
<dbReference type="PANTHER" id="PTHR42759">
    <property type="entry name" value="MOXR FAMILY PROTEIN"/>
    <property type="match status" value="1"/>
</dbReference>
<dbReference type="STRING" id="867903.ThesuDRAFT_00997"/>
<dbReference type="SMART" id="SM00382">
    <property type="entry name" value="AAA"/>
    <property type="match status" value="1"/>
</dbReference>
<dbReference type="Proteomes" id="UP000005710">
    <property type="component" value="Unassembled WGS sequence"/>
</dbReference>
<dbReference type="SUPFAM" id="SSF52540">
    <property type="entry name" value="P-loop containing nucleoside triphosphate hydrolases"/>
    <property type="match status" value="1"/>
</dbReference>
<evidence type="ECO:0000313" key="3">
    <source>
        <dbReference type="EMBL" id="EKP95254.1"/>
    </source>
</evidence>
<dbReference type="AlphaFoldDB" id="K6Q2K4"/>
<protein>
    <submittedName>
        <fullName evidence="3">MoxR-like ATPase</fullName>
    </submittedName>
</protein>
<dbReference type="GO" id="GO:0005524">
    <property type="term" value="F:ATP binding"/>
    <property type="evidence" value="ECO:0007669"/>
    <property type="project" value="InterPro"/>
</dbReference>
<proteinExistence type="predicted"/>
<evidence type="ECO:0000259" key="2">
    <source>
        <dbReference type="SMART" id="SM00382"/>
    </source>
</evidence>
<dbReference type="eggNOG" id="COG0714">
    <property type="taxonomic scope" value="Bacteria"/>
</dbReference>
<dbReference type="InterPro" id="IPR041628">
    <property type="entry name" value="ChlI/MoxR_AAA_lid"/>
</dbReference>
<dbReference type="InterPro" id="IPR050764">
    <property type="entry name" value="CbbQ/NirQ/NorQ/GpvN"/>
</dbReference>
<reference evidence="3" key="2">
    <citation type="submission" date="2012-10" db="EMBL/GenBank/DDBJ databases">
        <title>Improved high-quality draft of Thermaerobacter subterraneus C21, DSM 13965.</title>
        <authorList>
            <consortium name="DOE Joint Genome Institute"/>
            <person name="Eisen J."/>
            <person name="Huntemann M."/>
            <person name="Wei C.-L."/>
            <person name="Han J."/>
            <person name="Detter J.C."/>
            <person name="Han C."/>
            <person name="Tapia R."/>
            <person name="Chen A."/>
            <person name="Kyrpides N."/>
            <person name="Mavromatis K."/>
            <person name="Markowitz V."/>
            <person name="Szeto E."/>
            <person name="Ivanova N."/>
            <person name="Mikhailova N."/>
            <person name="Ovchinnikova G."/>
            <person name="Pagani I."/>
            <person name="Pati A."/>
            <person name="Goodwin L."/>
            <person name="Nordberg H.P."/>
            <person name="Cantor M.N."/>
            <person name="Hua S.X."/>
            <person name="Woyke T."/>
            <person name="Eisen J."/>
            <person name="Klenk H.-P."/>
        </authorList>
    </citation>
    <scope>NUCLEOTIDE SEQUENCE [LARGE SCALE GENOMIC DNA]</scope>
    <source>
        <strain evidence="3">DSM 13965</strain>
    </source>
</reference>
<feature type="domain" description="AAA+ ATPase" evidence="2">
    <location>
        <begin position="65"/>
        <end position="209"/>
    </location>
</feature>
<feature type="compositionally biased region" description="Basic and acidic residues" evidence="1">
    <location>
        <begin position="357"/>
        <end position="367"/>
    </location>
</feature>
<dbReference type="GO" id="GO:0016887">
    <property type="term" value="F:ATP hydrolysis activity"/>
    <property type="evidence" value="ECO:0007669"/>
    <property type="project" value="InterPro"/>
</dbReference>
<feature type="region of interest" description="Disordered" evidence="1">
    <location>
        <begin position="1"/>
        <end position="24"/>
    </location>
</feature>
<dbReference type="Gene3D" id="1.10.8.80">
    <property type="entry name" value="Magnesium chelatase subunit I, C-Terminal domain"/>
    <property type="match status" value="1"/>
</dbReference>
<keyword evidence="4" id="KW-1185">Reference proteome</keyword>
<name>K6Q2K4_9FIRM</name>